<gene>
    <name evidence="1" type="ORF">E2L05_03120</name>
</gene>
<dbReference type="RefSeq" id="WP_133341427.1">
    <property type="nucleotide sequence ID" value="NZ_SMZO01000004.1"/>
</dbReference>
<evidence type="ECO:0000313" key="1">
    <source>
        <dbReference type="EMBL" id="TDL91004.1"/>
    </source>
</evidence>
<evidence type="ECO:0000313" key="2">
    <source>
        <dbReference type="Proteomes" id="UP000294562"/>
    </source>
</evidence>
<dbReference type="OrthoDB" id="9803101at2"/>
<dbReference type="EMBL" id="SMZO01000004">
    <property type="protein sequence ID" value="TDL91004.1"/>
    <property type="molecule type" value="Genomic_DNA"/>
</dbReference>
<name>A0A4R6B3X6_9RHOB</name>
<dbReference type="Gene3D" id="3.30.1330.40">
    <property type="entry name" value="RutC-like"/>
    <property type="match status" value="1"/>
</dbReference>
<dbReference type="InterPro" id="IPR035959">
    <property type="entry name" value="RutC-like_sf"/>
</dbReference>
<dbReference type="Proteomes" id="UP000294562">
    <property type="component" value="Unassembled WGS sequence"/>
</dbReference>
<protein>
    <submittedName>
        <fullName evidence="1">RidA family protein</fullName>
    </submittedName>
</protein>
<accession>A0A4R6B3X6</accession>
<dbReference type="Pfam" id="PF01042">
    <property type="entry name" value="Ribonuc_L-PSP"/>
    <property type="match status" value="1"/>
</dbReference>
<keyword evidence="2" id="KW-1185">Reference proteome</keyword>
<dbReference type="InterPro" id="IPR006175">
    <property type="entry name" value="YjgF/YER057c/UK114"/>
</dbReference>
<dbReference type="SUPFAM" id="SSF55298">
    <property type="entry name" value="YjgF-like"/>
    <property type="match status" value="1"/>
</dbReference>
<proteinExistence type="predicted"/>
<dbReference type="InterPro" id="IPR035709">
    <property type="entry name" value="YoaB-like"/>
</dbReference>
<reference evidence="1 2" key="1">
    <citation type="submission" date="2019-03" db="EMBL/GenBank/DDBJ databases">
        <title>Rhodobacteraceae bacterium SM1902, a new member of the family Rhodobacteraceae isolated from Yantai.</title>
        <authorList>
            <person name="Sun Y."/>
        </authorList>
    </citation>
    <scope>NUCLEOTIDE SEQUENCE [LARGE SCALE GENOMIC DNA]</scope>
    <source>
        <strain evidence="1 2">SM1902</strain>
    </source>
</reference>
<dbReference type="PANTHER" id="PTHR47328:SF1">
    <property type="entry name" value="RUTC FAMILY PROTEIN YOAB"/>
    <property type="match status" value="1"/>
</dbReference>
<comment type="caution">
    <text evidence="1">The sequence shown here is derived from an EMBL/GenBank/DDBJ whole genome shotgun (WGS) entry which is preliminary data.</text>
</comment>
<dbReference type="PANTHER" id="PTHR47328">
    <property type="match status" value="1"/>
</dbReference>
<dbReference type="AlphaFoldDB" id="A0A4R6B3X6"/>
<organism evidence="1 2">
    <name type="scientific">Meridianimarinicoccus aquatilis</name>
    <dbReference type="NCBI Taxonomy" id="2552766"/>
    <lineage>
        <taxon>Bacteria</taxon>
        <taxon>Pseudomonadati</taxon>
        <taxon>Pseudomonadota</taxon>
        <taxon>Alphaproteobacteria</taxon>
        <taxon>Rhodobacterales</taxon>
        <taxon>Paracoccaceae</taxon>
        <taxon>Meridianimarinicoccus</taxon>
    </lineage>
</organism>
<dbReference type="CDD" id="cd06150">
    <property type="entry name" value="YjgF_YER057c_UK114_like_2"/>
    <property type="match status" value="1"/>
</dbReference>
<sequence>MIERIDTGPRMSKIVKHGGVAYLCGQVGSGATVAEQTRDCLSRVETLLEKAGSSPERMLQVIIWLADMADFAEMNEVWDAWVPDGHAPARACGEAKLARPALKVEIIVTAAY</sequence>